<evidence type="ECO:0000313" key="3">
    <source>
        <dbReference type="EnsemblPlants" id="QL05p029744:mrna"/>
    </source>
</evidence>
<dbReference type="Proteomes" id="UP000594261">
    <property type="component" value="Chromosome 5"/>
</dbReference>
<dbReference type="Gene3D" id="2.130.10.10">
    <property type="entry name" value="YVTN repeat-like/Quinoprotein amine dehydrogenase"/>
    <property type="match status" value="1"/>
</dbReference>
<dbReference type="InterPro" id="IPR001680">
    <property type="entry name" value="WD40_rpt"/>
</dbReference>
<dbReference type="GO" id="GO:0006355">
    <property type="term" value="P:regulation of DNA-templated transcription"/>
    <property type="evidence" value="ECO:0007669"/>
    <property type="project" value="InterPro"/>
</dbReference>
<sequence length="688" mass="77405">MNGIKILAHADGYGFCFDRKASASVLQGAIIRTFGSSSSTAGTSIGVADRSALMTVMAGQNGDSRRLPDMKPNHTDELEKSNTWMLTDFNQPSQLRSLRLPDCLMPVRISRLTYTNSGGAILALGFNAVHKLWKWQANEGKATSSVPPQLWQPSNGVLMTNDMNPEDAIPCFALSKNDSYLISASGGKSSLYNMMTFERMTTFMPPPPAATFVAFYPQDNNIVAIGIDDSSIDIYNVRFDEIKSKLKGHQKRVTGLAFSNVLNILVSSGADAQLCVWSMDEWEIPWEKQASKFLQIPPGRVSSPCAQTRVQFHQDQIHVLAVHETQIAIYKAPKLDYLKQVCEALHNCPFKFSTLPAVREWTPSSFPVVLKSVGERANEAVPQCHLFVLTKTYKSLFALRGILSRFEEMSGLKINLGKSELVPVGDVPNLHELVEILGCRESALLLKYLGLPVGASFKDKTIWNPILEKMERRLAGWKRLYLSKRVKVTLIKSTLSSLPTYFLSLFPIPSKVTKRMEKLQRDFLWIGMGDEHKIHLVNLSKICRPVKFGGMGIRCLRRFNSALLAKWLWHYGLENDALWRRVIGTKVLVLTIFLEASQQSRFQGEWVLSFYFPFYWHFFPLENGVAIEGSSSGSFFSWTAALGKILTIDNLRKRHFVVLEWCFMCKRCGESVDHLLLYCPIACLVFVG</sequence>
<dbReference type="EnsemblPlants" id="QL05p029744:mrna">
    <property type="protein sequence ID" value="QL05p029744:mrna"/>
    <property type="gene ID" value="QL05p029744"/>
</dbReference>
<proteinExistence type="predicted"/>
<organism evidence="3 4">
    <name type="scientific">Quercus lobata</name>
    <name type="common">Valley oak</name>
    <dbReference type="NCBI Taxonomy" id="97700"/>
    <lineage>
        <taxon>Eukaryota</taxon>
        <taxon>Viridiplantae</taxon>
        <taxon>Streptophyta</taxon>
        <taxon>Embryophyta</taxon>
        <taxon>Tracheophyta</taxon>
        <taxon>Spermatophyta</taxon>
        <taxon>Magnoliopsida</taxon>
        <taxon>eudicotyledons</taxon>
        <taxon>Gunneridae</taxon>
        <taxon>Pentapetalae</taxon>
        <taxon>rosids</taxon>
        <taxon>fabids</taxon>
        <taxon>Fagales</taxon>
        <taxon>Fagaceae</taxon>
        <taxon>Quercus</taxon>
    </lineage>
</organism>
<accession>A0A7N2LP19</accession>
<dbReference type="Gramene" id="QL05p029744:mrna">
    <property type="protein sequence ID" value="QL05p029744:mrna"/>
    <property type="gene ID" value="QL05p029744"/>
</dbReference>
<dbReference type="SUPFAM" id="SSF50978">
    <property type="entry name" value="WD40 repeat-like"/>
    <property type="match status" value="1"/>
</dbReference>
<keyword evidence="1" id="KW-0853">WD repeat</keyword>
<feature type="domain" description="Reverse transcriptase zinc-binding" evidence="2">
    <location>
        <begin position="634"/>
        <end position="683"/>
    </location>
</feature>
<dbReference type="Gramene" id="QL05p030130:mrna">
    <property type="protein sequence ID" value="QL05p030130:mrna"/>
    <property type="gene ID" value="QL05p030130"/>
</dbReference>
<keyword evidence="4" id="KW-1185">Reference proteome</keyword>
<reference evidence="3" key="2">
    <citation type="submission" date="2021-01" db="UniProtKB">
        <authorList>
            <consortium name="EnsemblPlants"/>
        </authorList>
    </citation>
    <scope>IDENTIFICATION</scope>
</reference>
<dbReference type="InterPro" id="IPR026960">
    <property type="entry name" value="RVT-Znf"/>
</dbReference>
<dbReference type="PROSITE" id="PS50294">
    <property type="entry name" value="WD_REPEATS_REGION"/>
    <property type="match status" value="1"/>
</dbReference>
<evidence type="ECO:0000259" key="2">
    <source>
        <dbReference type="Pfam" id="PF13966"/>
    </source>
</evidence>
<dbReference type="PROSITE" id="PS50082">
    <property type="entry name" value="WD_REPEATS_2"/>
    <property type="match status" value="1"/>
</dbReference>
<feature type="repeat" description="WD" evidence="1">
    <location>
        <begin position="246"/>
        <end position="280"/>
    </location>
</feature>
<dbReference type="AlphaFoldDB" id="A0A7N2LP19"/>
<dbReference type="Pfam" id="PF00400">
    <property type="entry name" value="WD40"/>
    <property type="match status" value="1"/>
</dbReference>
<protein>
    <recommendedName>
        <fullName evidence="2">Reverse transcriptase zinc-binding domain-containing protein</fullName>
    </recommendedName>
</protein>
<dbReference type="SMART" id="SM00320">
    <property type="entry name" value="WD40"/>
    <property type="match status" value="3"/>
</dbReference>
<dbReference type="PANTHER" id="PTHR44083:SF48">
    <property type="entry name" value="TOPLESS-RELATED PROTEIN 4"/>
    <property type="match status" value="1"/>
</dbReference>
<dbReference type="InterPro" id="IPR015943">
    <property type="entry name" value="WD40/YVTN_repeat-like_dom_sf"/>
</dbReference>
<dbReference type="InterPro" id="IPR036322">
    <property type="entry name" value="WD40_repeat_dom_sf"/>
</dbReference>
<dbReference type="InParanoid" id="A0A7N2LP19"/>
<dbReference type="PANTHER" id="PTHR44083">
    <property type="entry name" value="TOPLESS-RELATED PROTEIN 1-RELATED"/>
    <property type="match status" value="1"/>
</dbReference>
<dbReference type="EMBL" id="LRBV02000005">
    <property type="status" value="NOT_ANNOTATED_CDS"/>
    <property type="molecule type" value="Genomic_DNA"/>
</dbReference>
<evidence type="ECO:0000313" key="4">
    <source>
        <dbReference type="Proteomes" id="UP000594261"/>
    </source>
</evidence>
<dbReference type="InterPro" id="IPR027728">
    <property type="entry name" value="Topless_fam"/>
</dbReference>
<dbReference type="EnsemblPlants" id="QL05p030130:mrna">
    <property type="protein sequence ID" value="QL05p030130:mrna"/>
    <property type="gene ID" value="QL05p030130"/>
</dbReference>
<reference evidence="3 4" key="1">
    <citation type="journal article" date="2016" name="G3 (Bethesda)">
        <title>First Draft Assembly and Annotation of the Genome of a California Endemic Oak Quercus lobata Nee (Fagaceae).</title>
        <authorList>
            <person name="Sork V.L."/>
            <person name="Fitz-Gibbon S.T."/>
            <person name="Puiu D."/>
            <person name="Crepeau M."/>
            <person name="Gugger P.F."/>
            <person name="Sherman R."/>
            <person name="Stevens K."/>
            <person name="Langley C.H."/>
            <person name="Pellegrini M."/>
            <person name="Salzberg S.L."/>
        </authorList>
    </citation>
    <scope>NUCLEOTIDE SEQUENCE [LARGE SCALE GENOMIC DNA]</scope>
    <source>
        <strain evidence="4">cv. SW786</strain>
    </source>
</reference>
<name>A0A7N2LP19_QUELO</name>
<evidence type="ECO:0000256" key="1">
    <source>
        <dbReference type="PROSITE-ProRule" id="PRU00221"/>
    </source>
</evidence>
<dbReference type="Pfam" id="PF13966">
    <property type="entry name" value="zf-RVT"/>
    <property type="match status" value="1"/>
</dbReference>